<dbReference type="RefSeq" id="WP_208266724.1">
    <property type="nucleotide sequence ID" value="NZ_BAAAGM010000083.1"/>
</dbReference>
<name>A0ABS3QWP4_9ACTN</name>
<evidence type="ECO:0000313" key="4">
    <source>
        <dbReference type="Proteomes" id="UP000666915"/>
    </source>
</evidence>
<dbReference type="InterPro" id="IPR036380">
    <property type="entry name" value="Isochorismatase-like_sf"/>
</dbReference>
<sequence>MTDVLIVVDMQNGFVHPDGSLPTLGMALADTDRAVRQCAAAVAAARDAGTPVVFTRHVYRPGRADEGANLGGAHPALAEISALALGSWDAEVADELGCGPDDLVVDKARFDAFLWTSLDPLLRGLDADRLLVCGVVTNVCVESTVRAAYMRDYRVTVLGDACAALTPRLHEIGLEVMRDCGFATVTTVTEALAPVPAA</sequence>
<dbReference type="InterPro" id="IPR000868">
    <property type="entry name" value="Isochorismatase-like_dom"/>
</dbReference>
<evidence type="ECO:0000256" key="1">
    <source>
        <dbReference type="ARBA" id="ARBA00022801"/>
    </source>
</evidence>
<evidence type="ECO:0000259" key="2">
    <source>
        <dbReference type="Pfam" id="PF00857"/>
    </source>
</evidence>
<dbReference type="EMBL" id="JAGEOK010000007">
    <property type="protein sequence ID" value="MBO2438408.1"/>
    <property type="molecule type" value="Genomic_DNA"/>
</dbReference>
<proteinExistence type="predicted"/>
<accession>A0ABS3QWP4</accession>
<feature type="domain" description="Isochorismatase-like" evidence="2">
    <location>
        <begin position="4"/>
        <end position="189"/>
    </location>
</feature>
<dbReference type="Gene3D" id="3.40.50.850">
    <property type="entry name" value="Isochorismatase-like"/>
    <property type="match status" value="1"/>
</dbReference>
<evidence type="ECO:0000313" key="3">
    <source>
        <dbReference type="EMBL" id="MBO2438408.1"/>
    </source>
</evidence>
<organism evidence="3 4">
    <name type="scientific">Actinomadura nitritigenes</name>
    <dbReference type="NCBI Taxonomy" id="134602"/>
    <lineage>
        <taxon>Bacteria</taxon>
        <taxon>Bacillati</taxon>
        <taxon>Actinomycetota</taxon>
        <taxon>Actinomycetes</taxon>
        <taxon>Streptosporangiales</taxon>
        <taxon>Thermomonosporaceae</taxon>
        <taxon>Actinomadura</taxon>
    </lineage>
</organism>
<keyword evidence="1 3" id="KW-0378">Hydrolase</keyword>
<comment type="caution">
    <text evidence="3">The sequence shown here is derived from an EMBL/GenBank/DDBJ whole genome shotgun (WGS) entry which is preliminary data.</text>
</comment>
<protein>
    <submittedName>
        <fullName evidence="3">Cysteine hydrolase</fullName>
    </submittedName>
</protein>
<dbReference type="CDD" id="cd00431">
    <property type="entry name" value="cysteine_hydrolases"/>
    <property type="match status" value="1"/>
</dbReference>
<dbReference type="SUPFAM" id="SSF52499">
    <property type="entry name" value="Isochorismatase-like hydrolases"/>
    <property type="match status" value="1"/>
</dbReference>
<dbReference type="GO" id="GO:0016787">
    <property type="term" value="F:hydrolase activity"/>
    <property type="evidence" value="ECO:0007669"/>
    <property type="project" value="UniProtKB-KW"/>
</dbReference>
<dbReference type="PANTHER" id="PTHR43540:SF6">
    <property type="entry name" value="ISOCHORISMATASE-LIKE DOMAIN-CONTAINING PROTEIN"/>
    <property type="match status" value="1"/>
</dbReference>
<dbReference type="PANTHER" id="PTHR43540">
    <property type="entry name" value="PEROXYUREIDOACRYLATE/UREIDOACRYLATE AMIDOHYDROLASE-RELATED"/>
    <property type="match status" value="1"/>
</dbReference>
<gene>
    <name evidence="3" type="ORF">J4557_12860</name>
</gene>
<reference evidence="3 4" key="1">
    <citation type="submission" date="2021-03" db="EMBL/GenBank/DDBJ databases">
        <authorList>
            <person name="Kanchanasin P."/>
            <person name="Saeng-In P."/>
            <person name="Phongsopitanun W."/>
            <person name="Yuki M."/>
            <person name="Kudo T."/>
            <person name="Ohkuma M."/>
            <person name="Tanasupawat S."/>
        </authorList>
    </citation>
    <scope>NUCLEOTIDE SEQUENCE [LARGE SCALE GENOMIC DNA]</scope>
    <source>
        <strain evidence="3 4">L46</strain>
    </source>
</reference>
<dbReference type="InterPro" id="IPR050272">
    <property type="entry name" value="Isochorismatase-like_hydrls"/>
</dbReference>
<keyword evidence="4" id="KW-1185">Reference proteome</keyword>
<dbReference type="Pfam" id="PF00857">
    <property type="entry name" value="Isochorismatase"/>
    <property type="match status" value="1"/>
</dbReference>
<dbReference type="Proteomes" id="UP000666915">
    <property type="component" value="Unassembled WGS sequence"/>
</dbReference>